<dbReference type="FunFam" id="3.30.300.20:FF:000001">
    <property type="entry name" value="30S ribosomal protein S3"/>
    <property type="match status" value="1"/>
</dbReference>
<dbReference type="STRING" id="1797517.A3F61_03525"/>
<evidence type="ECO:0000256" key="1">
    <source>
        <dbReference type="ARBA" id="ARBA00010761"/>
    </source>
</evidence>
<dbReference type="PROSITE" id="PS00548">
    <property type="entry name" value="RIBOSOMAL_S3"/>
    <property type="match status" value="1"/>
</dbReference>
<dbReference type="GO" id="GO:0019843">
    <property type="term" value="F:rRNA binding"/>
    <property type="evidence" value="ECO:0007669"/>
    <property type="project" value="UniProtKB-UniRule"/>
</dbReference>
<dbReference type="InterPro" id="IPR018280">
    <property type="entry name" value="Ribosomal_uS3_CS"/>
</dbReference>
<evidence type="ECO:0000256" key="2">
    <source>
        <dbReference type="ARBA" id="ARBA00022730"/>
    </source>
</evidence>
<evidence type="ECO:0000256" key="3">
    <source>
        <dbReference type="ARBA" id="ARBA00022884"/>
    </source>
</evidence>
<dbReference type="Gene3D" id="3.30.1140.32">
    <property type="entry name" value="Ribosomal protein S3, C-terminal domain"/>
    <property type="match status" value="1"/>
</dbReference>
<dbReference type="GO" id="GO:0003729">
    <property type="term" value="F:mRNA binding"/>
    <property type="evidence" value="ECO:0007669"/>
    <property type="project" value="UniProtKB-UniRule"/>
</dbReference>
<name>A0A1G1VA57_9BACT</name>
<dbReference type="PANTHER" id="PTHR11760">
    <property type="entry name" value="30S/40S RIBOSOMAL PROTEIN S3"/>
    <property type="match status" value="1"/>
</dbReference>
<evidence type="ECO:0000256" key="6">
    <source>
        <dbReference type="ARBA" id="ARBA00024998"/>
    </source>
</evidence>
<dbReference type="InterPro" id="IPR057258">
    <property type="entry name" value="Ribosomal_uS3"/>
</dbReference>
<keyword evidence="3 8" id="KW-0694">RNA-binding</keyword>
<gene>
    <name evidence="8" type="primary">rpsC</name>
    <name evidence="11" type="ORF">A3F61_03525</name>
</gene>
<comment type="subunit">
    <text evidence="8">Part of the 30S ribosomal subunit. Forms a tight complex with proteins S10 and S14.</text>
</comment>
<dbReference type="Pfam" id="PF07650">
    <property type="entry name" value="KH_2"/>
    <property type="match status" value="1"/>
</dbReference>
<comment type="function">
    <text evidence="6 8">Binds the lower part of the 30S subunit head. Binds mRNA in the 70S ribosome, positioning it for translation.</text>
</comment>
<keyword evidence="5 8" id="KW-0687">Ribonucleoprotein</keyword>
<dbReference type="InterPro" id="IPR036419">
    <property type="entry name" value="Ribosomal_S3_C_sf"/>
</dbReference>
<dbReference type="InterPro" id="IPR001351">
    <property type="entry name" value="Ribosomal_uS3_C"/>
</dbReference>
<evidence type="ECO:0000256" key="9">
    <source>
        <dbReference type="RuleBase" id="RU003624"/>
    </source>
</evidence>
<dbReference type="EMBL" id="MHCA01000027">
    <property type="protein sequence ID" value="OGY12082.1"/>
    <property type="molecule type" value="Genomic_DNA"/>
</dbReference>
<accession>A0A1G1VA57</accession>
<dbReference type="SUPFAM" id="SSF54814">
    <property type="entry name" value="Prokaryotic type KH domain (KH-domain type II)"/>
    <property type="match status" value="1"/>
</dbReference>
<dbReference type="CDD" id="cd02412">
    <property type="entry name" value="KH-II_30S_S3"/>
    <property type="match status" value="1"/>
</dbReference>
<dbReference type="PANTHER" id="PTHR11760:SF19">
    <property type="entry name" value="SMALL RIBOSOMAL SUBUNIT PROTEIN US3C"/>
    <property type="match status" value="1"/>
</dbReference>
<sequence length="219" mass="24749">MGQKVNPISFRTGVTQPWQSRWFASGNGEYKKLLLEDIKIRRMLFYRLNMAGIQNVEIERLPRAITLRVHVSRPGIVIGRGGQGIEEVKKFVLRQLGLKSGDSKAPKIEIVVEEIKNPELASKLVCQRIISELERRMPQRRVINKAMERVMAAGAKGMKVVLSGRIGGADIGRREKYQKGSMPTQSLRANIDYFQTPALLKRGYVGVKVWIHKGREDAA</sequence>
<dbReference type="NCBIfam" id="TIGR01009">
    <property type="entry name" value="rpsC_bact"/>
    <property type="match status" value="1"/>
</dbReference>
<dbReference type="AlphaFoldDB" id="A0A1G1VA57"/>
<evidence type="ECO:0000259" key="10">
    <source>
        <dbReference type="PROSITE" id="PS50823"/>
    </source>
</evidence>
<reference evidence="11 12" key="1">
    <citation type="journal article" date="2016" name="Nat. Commun.">
        <title>Thousands of microbial genomes shed light on interconnected biogeochemical processes in an aquifer system.</title>
        <authorList>
            <person name="Anantharaman K."/>
            <person name="Brown C.T."/>
            <person name="Hug L.A."/>
            <person name="Sharon I."/>
            <person name="Castelle C.J."/>
            <person name="Probst A.J."/>
            <person name="Thomas B.C."/>
            <person name="Singh A."/>
            <person name="Wilkins M.J."/>
            <person name="Karaoz U."/>
            <person name="Brodie E.L."/>
            <person name="Williams K.H."/>
            <person name="Hubbard S.S."/>
            <person name="Banfield J.F."/>
        </authorList>
    </citation>
    <scope>NUCLEOTIDE SEQUENCE [LARGE SCALE GENOMIC DNA]</scope>
</reference>
<dbReference type="Pfam" id="PF00189">
    <property type="entry name" value="Ribosomal_S3_C"/>
    <property type="match status" value="1"/>
</dbReference>
<dbReference type="SUPFAM" id="SSF54821">
    <property type="entry name" value="Ribosomal protein S3 C-terminal domain"/>
    <property type="match status" value="1"/>
</dbReference>
<evidence type="ECO:0000256" key="4">
    <source>
        <dbReference type="ARBA" id="ARBA00022980"/>
    </source>
</evidence>
<feature type="domain" description="KH type-2" evidence="10">
    <location>
        <begin position="40"/>
        <end position="116"/>
    </location>
</feature>
<dbReference type="Proteomes" id="UP000178272">
    <property type="component" value="Unassembled WGS sequence"/>
</dbReference>
<dbReference type="InterPro" id="IPR005704">
    <property type="entry name" value="Ribosomal_uS3_bac-typ"/>
</dbReference>
<comment type="caution">
    <text evidence="11">The sequence shown here is derived from an EMBL/GenBank/DDBJ whole genome shotgun (WGS) entry which is preliminary data.</text>
</comment>
<dbReference type="InterPro" id="IPR015946">
    <property type="entry name" value="KH_dom-like_a/b"/>
</dbReference>
<evidence type="ECO:0000313" key="12">
    <source>
        <dbReference type="Proteomes" id="UP000178272"/>
    </source>
</evidence>
<comment type="similarity">
    <text evidence="1 8 9">Belongs to the universal ribosomal protein uS3 family.</text>
</comment>
<organism evidence="11 12">
    <name type="scientific">Candidatus Blackburnbacteria bacterium RIFCSPHIGHO2_12_FULL_41_13b</name>
    <dbReference type="NCBI Taxonomy" id="1797517"/>
    <lineage>
        <taxon>Bacteria</taxon>
        <taxon>Candidatus Blackburniibacteriota</taxon>
    </lineage>
</organism>
<evidence type="ECO:0000256" key="8">
    <source>
        <dbReference type="HAMAP-Rule" id="MF_01309"/>
    </source>
</evidence>
<evidence type="ECO:0000256" key="7">
    <source>
        <dbReference type="ARBA" id="ARBA00035257"/>
    </source>
</evidence>
<dbReference type="HAMAP" id="MF_01309_B">
    <property type="entry name" value="Ribosomal_uS3_B"/>
    <property type="match status" value="1"/>
</dbReference>
<evidence type="ECO:0000256" key="5">
    <source>
        <dbReference type="ARBA" id="ARBA00023274"/>
    </source>
</evidence>
<dbReference type="Gene3D" id="3.30.300.20">
    <property type="match status" value="1"/>
</dbReference>
<dbReference type="GO" id="GO:0022627">
    <property type="term" value="C:cytosolic small ribosomal subunit"/>
    <property type="evidence" value="ECO:0007669"/>
    <property type="project" value="TreeGrafter"/>
</dbReference>
<dbReference type="InterPro" id="IPR009019">
    <property type="entry name" value="KH_sf_prok-type"/>
</dbReference>
<keyword evidence="2 8" id="KW-0699">rRNA-binding</keyword>
<proteinExistence type="inferred from homology"/>
<dbReference type="PROSITE" id="PS50823">
    <property type="entry name" value="KH_TYPE_2"/>
    <property type="match status" value="1"/>
</dbReference>
<dbReference type="InterPro" id="IPR004044">
    <property type="entry name" value="KH_dom_type_2"/>
</dbReference>
<dbReference type="GO" id="GO:0003735">
    <property type="term" value="F:structural constituent of ribosome"/>
    <property type="evidence" value="ECO:0007669"/>
    <property type="project" value="InterPro"/>
</dbReference>
<keyword evidence="4 8" id="KW-0689">Ribosomal protein</keyword>
<evidence type="ECO:0000313" key="11">
    <source>
        <dbReference type="EMBL" id="OGY12082.1"/>
    </source>
</evidence>
<protein>
    <recommendedName>
        <fullName evidence="7 8">Small ribosomal subunit protein uS3</fullName>
    </recommendedName>
</protein>
<dbReference type="GO" id="GO:0006412">
    <property type="term" value="P:translation"/>
    <property type="evidence" value="ECO:0007669"/>
    <property type="project" value="UniProtKB-UniRule"/>
</dbReference>